<evidence type="ECO:0000313" key="2">
    <source>
        <dbReference type="EMBL" id="OUS40946.1"/>
    </source>
</evidence>
<gene>
    <name evidence="2" type="ORF">A9R00_03430</name>
</gene>
<proteinExistence type="predicted"/>
<comment type="caution">
    <text evidence="2">The sequence shown here is derived from an EMBL/GenBank/DDBJ whole genome shotgun (WGS) entry which is preliminary data.</text>
</comment>
<accession>A0A1Y5HUF3</accession>
<dbReference type="AlphaFoldDB" id="A0A1Y5HUF3"/>
<reference evidence="3" key="1">
    <citation type="journal article" date="2017" name="Proc. Natl. Acad. Sci. U.S.A.">
        <title>Simulation of Deepwater Horizon oil plume reveals substrate specialization within a complex community of hydrocarbon degraders.</title>
        <authorList>
            <person name="Hu P."/>
            <person name="Dubinsky E.A."/>
            <person name="Probst A.J."/>
            <person name="Wang J."/>
            <person name="Sieber C.M.K."/>
            <person name="Tom L.M."/>
            <person name="Gardinali P."/>
            <person name="Banfield J.F."/>
            <person name="Atlas R.M."/>
            <person name="Andersen G.L."/>
        </authorList>
    </citation>
    <scope>NUCLEOTIDE SEQUENCE [LARGE SCALE GENOMIC DNA]</scope>
</reference>
<dbReference type="EMBL" id="MABE01000199">
    <property type="protein sequence ID" value="OUS40946.1"/>
    <property type="molecule type" value="Genomic_DNA"/>
</dbReference>
<protein>
    <submittedName>
        <fullName evidence="2">Uncharacterized protein</fullName>
    </submittedName>
</protein>
<organism evidence="2 3">
    <name type="scientific">Oleispira antarctica</name>
    <dbReference type="NCBI Taxonomy" id="188908"/>
    <lineage>
        <taxon>Bacteria</taxon>
        <taxon>Pseudomonadati</taxon>
        <taxon>Pseudomonadota</taxon>
        <taxon>Gammaproteobacteria</taxon>
        <taxon>Oceanospirillales</taxon>
        <taxon>Oceanospirillaceae</taxon>
        <taxon>Oleispira</taxon>
    </lineage>
</organism>
<sequence>QGTLLIKVRFQGDNFTVSSVKHLSQTLPAFINPQPSEQDIEYHVRNELDTLLASGSVSNPAIIQGLLSEISEQPNEAHTRQTLQQGVFMLRLPYEKGMRFLKLMKPGAGSHARSMGRKTSGQSFDLLPFMQPESQP</sequence>
<name>A0A1Y5HUF3_OLEAN</name>
<evidence type="ECO:0000256" key="1">
    <source>
        <dbReference type="SAM" id="MobiDB-lite"/>
    </source>
</evidence>
<evidence type="ECO:0000313" key="3">
    <source>
        <dbReference type="Proteomes" id="UP000227088"/>
    </source>
</evidence>
<feature type="non-terminal residue" evidence="2">
    <location>
        <position position="1"/>
    </location>
</feature>
<dbReference type="Proteomes" id="UP000227088">
    <property type="component" value="Unassembled WGS sequence"/>
</dbReference>
<feature type="region of interest" description="Disordered" evidence="1">
    <location>
        <begin position="107"/>
        <end position="136"/>
    </location>
</feature>